<evidence type="ECO:0000256" key="2">
    <source>
        <dbReference type="ARBA" id="ARBA00022670"/>
    </source>
</evidence>
<organism evidence="5 6">
    <name type="scientific">Ceratodon purpureus</name>
    <name type="common">Fire moss</name>
    <name type="synonym">Dicranum purpureum</name>
    <dbReference type="NCBI Taxonomy" id="3225"/>
    <lineage>
        <taxon>Eukaryota</taxon>
        <taxon>Viridiplantae</taxon>
        <taxon>Streptophyta</taxon>
        <taxon>Embryophyta</taxon>
        <taxon>Bryophyta</taxon>
        <taxon>Bryophytina</taxon>
        <taxon>Bryopsida</taxon>
        <taxon>Dicranidae</taxon>
        <taxon>Pseudoditrichales</taxon>
        <taxon>Ditrichaceae</taxon>
        <taxon>Ceratodon</taxon>
    </lineage>
</organism>
<sequence length="152" mass="17587">MLFSACGLFLYLIHHHDILTDKRRGSPCVFHLDSIEGNHESFESQIRSYTFQACMERYGRSDEKDQKILALVSHMKYVRAKVPQQRNDYDCGLYLLHYVDIFLRESNSPHFSFDSSNAGPHFTSPYFAQEASAKRKHIQDLIALQGKPSTNK</sequence>
<dbReference type="Proteomes" id="UP000822688">
    <property type="component" value="Chromosome 2"/>
</dbReference>
<dbReference type="InterPro" id="IPR038765">
    <property type="entry name" value="Papain-like_cys_pep_sf"/>
</dbReference>
<name>A0A8T0IVA0_CERPU</name>
<comment type="similarity">
    <text evidence="1">Belongs to the peptidase C48 family.</text>
</comment>
<keyword evidence="3" id="KW-0378">Hydrolase</keyword>
<dbReference type="GO" id="GO:0008234">
    <property type="term" value="F:cysteine-type peptidase activity"/>
    <property type="evidence" value="ECO:0007669"/>
    <property type="project" value="InterPro"/>
</dbReference>
<dbReference type="AlphaFoldDB" id="A0A8T0IVA0"/>
<dbReference type="Gene3D" id="1.10.418.20">
    <property type="match status" value="1"/>
</dbReference>
<dbReference type="InterPro" id="IPR003653">
    <property type="entry name" value="Peptidase_C48_C"/>
</dbReference>
<evidence type="ECO:0000313" key="6">
    <source>
        <dbReference type="Proteomes" id="UP000822688"/>
    </source>
</evidence>
<reference evidence="5" key="1">
    <citation type="submission" date="2020-06" db="EMBL/GenBank/DDBJ databases">
        <title>WGS assembly of Ceratodon purpureus strain R40.</title>
        <authorList>
            <person name="Carey S.B."/>
            <person name="Jenkins J."/>
            <person name="Shu S."/>
            <person name="Lovell J.T."/>
            <person name="Sreedasyam A."/>
            <person name="Maumus F."/>
            <person name="Tiley G.P."/>
            <person name="Fernandez-Pozo N."/>
            <person name="Barry K."/>
            <person name="Chen C."/>
            <person name="Wang M."/>
            <person name="Lipzen A."/>
            <person name="Daum C."/>
            <person name="Saski C.A."/>
            <person name="Payton A.C."/>
            <person name="Mcbreen J.C."/>
            <person name="Conrad R.E."/>
            <person name="Kollar L.M."/>
            <person name="Olsson S."/>
            <person name="Huttunen S."/>
            <person name="Landis J.B."/>
            <person name="Wickett N.J."/>
            <person name="Johnson M.G."/>
            <person name="Rensing S.A."/>
            <person name="Grimwood J."/>
            <person name="Schmutz J."/>
            <person name="Mcdaniel S.F."/>
        </authorList>
    </citation>
    <scope>NUCLEOTIDE SEQUENCE</scope>
    <source>
        <strain evidence="5">R40</strain>
    </source>
</reference>
<comment type="caution">
    <text evidence="5">The sequence shown here is derived from an EMBL/GenBank/DDBJ whole genome shotgun (WGS) entry which is preliminary data.</text>
</comment>
<dbReference type="EMBL" id="CM026422">
    <property type="protein sequence ID" value="KAG0587654.1"/>
    <property type="molecule type" value="Genomic_DNA"/>
</dbReference>
<dbReference type="PANTHER" id="PTHR47764">
    <property type="entry name" value="UBIQUITIN-LIKE-SPECIFIC PROTEASE 2B-RELATED"/>
    <property type="match status" value="1"/>
</dbReference>
<evidence type="ECO:0000256" key="3">
    <source>
        <dbReference type="ARBA" id="ARBA00022801"/>
    </source>
</evidence>
<dbReference type="PANTHER" id="PTHR47764:SF2">
    <property type="entry name" value="UBIQUITIN-LIKE PROTEASE FAMILY PROFILE DOMAIN-CONTAINING PROTEIN"/>
    <property type="match status" value="1"/>
</dbReference>
<evidence type="ECO:0000313" key="5">
    <source>
        <dbReference type="EMBL" id="KAG0587654.1"/>
    </source>
</evidence>
<protein>
    <recommendedName>
        <fullName evidence="4">Ubiquitin-like protease family profile domain-containing protein</fullName>
    </recommendedName>
</protein>
<dbReference type="Gene3D" id="3.30.310.130">
    <property type="entry name" value="Ubiquitin-related"/>
    <property type="match status" value="1"/>
</dbReference>
<dbReference type="SUPFAM" id="SSF54001">
    <property type="entry name" value="Cysteine proteinases"/>
    <property type="match status" value="1"/>
</dbReference>
<accession>A0A8T0IVA0</accession>
<gene>
    <name evidence="5" type="ORF">KC19_2G181000</name>
</gene>
<dbReference type="Pfam" id="PF02902">
    <property type="entry name" value="Peptidase_C48"/>
    <property type="match status" value="1"/>
</dbReference>
<proteinExistence type="inferred from homology"/>
<dbReference type="PROSITE" id="PS50600">
    <property type="entry name" value="ULP_PROTEASE"/>
    <property type="match status" value="1"/>
</dbReference>
<keyword evidence="2" id="KW-0645">Protease</keyword>
<feature type="domain" description="Ubiquitin-like protease family profile" evidence="4">
    <location>
        <begin position="1"/>
        <end position="102"/>
    </location>
</feature>
<dbReference type="GO" id="GO:0006508">
    <property type="term" value="P:proteolysis"/>
    <property type="evidence" value="ECO:0007669"/>
    <property type="project" value="UniProtKB-KW"/>
</dbReference>
<keyword evidence="6" id="KW-1185">Reference proteome</keyword>
<evidence type="ECO:0000256" key="1">
    <source>
        <dbReference type="ARBA" id="ARBA00005234"/>
    </source>
</evidence>
<evidence type="ECO:0000259" key="4">
    <source>
        <dbReference type="PROSITE" id="PS50600"/>
    </source>
</evidence>